<gene>
    <name evidence="3" type="ORF">FHR96_003996</name>
</gene>
<comment type="caution">
    <text evidence="3">The sequence shown here is derived from an EMBL/GenBank/DDBJ whole genome shotgun (WGS) entry which is preliminary data.</text>
</comment>
<dbReference type="SUPFAM" id="SSF111364">
    <property type="entry name" value="Tsx-like channel"/>
    <property type="match status" value="1"/>
</dbReference>
<keyword evidence="2" id="KW-0732">Signal</keyword>
<dbReference type="AlphaFoldDB" id="A0A7W5C1F9"/>
<feature type="chain" id="PRO_5030634607" description="Ion channel protein Tsx" evidence="2">
    <location>
        <begin position="29"/>
        <end position="280"/>
    </location>
</feature>
<comment type="similarity">
    <text evidence="1">Belongs to the nucleoside-specific channel-forming outer membrane porin (Tsx) (TC 1.B.10) family.</text>
</comment>
<dbReference type="Pfam" id="PF03502">
    <property type="entry name" value="Channel_Tsx"/>
    <property type="match status" value="1"/>
</dbReference>
<proteinExistence type="inferred from homology"/>
<protein>
    <recommendedName>
        <fullName evidence="5">Ion channel protein Tsx</fullName>
    </recommendedName>
</protein>
<sequence length="280" mass="31475">MPNHMTTPRSLVPLAGLLLSAAALPAVANENAGDAASPFTPLWSFANASVNYLDWSDGTEQRTASNAAKGDFFYLELEGGVGFDWGEFYGFYDFENPHNDTLEDDTRDNRRSAAKVTSHIYLGDTPFSLYFHVYDFRDYGFDSEEQDRIAGFGYRHTFANGLWFKPFIGKAWVESGEGGYDGENGYMAGWVLGYDFQAFGQNLSVTNWHEQTFDRNDDYLARNYVNGPAGEVGTNGAVALWWHPVDAITTGIQYRYSHNKLGTADDYQNAMIYTLKYNFL</sequence>
<evidence type="ECO:0008006" key="5">
    <source>
        <dbReference type="Google" id="ProtNLM"/>
    </source>
</evidence>
<evidence type="ECO:0000313" key="4">
    <source>
        <dbReference type="Proteomes" id="UP000525987"/>
    </source>
</evidence>
<reference evidence="3 4" key="1">
    <citation type="submission" date="2020-08" db="EMBL/GenBank/DDBJ databases">
        <title>Genomic Encyclopedia of Type Strains, Phase III (KMG-III): the genomes of soil and plant-associated and newly described type strains.</title>
        <authorList>
            <person name="Whitman W."/>
        </authorList>
    </citation>
    <scope>NUCLEOTIDE SEQUENCE [LARGE SCALE GENOMIC DNA]</scope>
    <source>
        <strain evidence="3 4">CECT 5995</strain>
    </source>
</reference>
<evidence type="ECO:0000313" key="3">
    <source>
        <dbReference type="EMBL" id="MBB3143082.1"/>
    </source>
</evidence>
<accession>A0A7W5C1F9</accession>
<dbReference type="RefSeq" id="WP_183389430.1">
    <property type="nucleotide sequence ID" value="NZ_JACHXM010000034.1"/>
</dbReference>
<keyword evidence="4" id="KW-1185">Reference proteome</keyword>
<dbReference type="InterPro" id="IPR036777">
    <property type="entry name" value="Channel_Tsx-like_sf"/>
</dbReference>
<dbReference type="InterPro" id="IPR018013">
    <property type="entry name" value="Channel_Tsx-like"/>
</dbReference>
<name>A0A7W5C1F9_9GAMM</name>
<dbReference type="Proteomes" id="UP000525987">
    <property type="component" value="Unassembled WGS sequence"/>
</dbReference>
<dbReference type="EMBL" id="JACHXM010000034">
    <property type="protein sequence ID" value="MBB3143082.1"/>
    <property type="molecule type" value="Genomic_DNA"/>
</dbReference>
<evidence type="ECO:0000256" key="1">
    <source>
        <dbReference type="ARBA" id="ARBA00008728"/>
    </source>
</evidence>
<evidence type="ECO:0000256" key="2">
    <source>
        <dbReference type="SAM" id="SignalP"/>
    </source>
</evidence>
<feature type="signal peptide" evidence="2">
    <location>
        <begin position="1"/>
        <end position="28"/>
    </location>
</feature>
<dbReference type="GO" id="GO:0009279">
    <property type="term" value="C:cell outer membrane"/>
    <property type="evidence" value="ECO:0007669"/>
    <property type="project" value="InterPro"/>
</dbReference>
<organism evidence="3 4">
    <name type="scientific">Halomonas organivorans</name>
    <dbReference type="NCBI Taxonomy" id="257772"/>
    <lineage>
        <taxon>Bacteria</taxon>
        <taxon>Pseudomonadati</taxon>
        <taxon>Pseudomonadota</taxon>
        <taxon>Gammaproteobacteria</taxon>
        <taxon>Oceanospirillales</taxon>
        <taxon>Halomonadaceae</taxon>
        <taxon>Halomonas</taxon>
    </lineage>
</organism>